<feature type="region of interest" description="Disordered" evidence="1">
    <location>
        <begin position="1"/>
        <end position="27"/>
    </location>
</feature>
<proteinExistence type="predicted"/>
<keyword evidence="3" id="KW-1185">Reference proteome</keyword>
<name>A0A7I7ULC6_MYCPV</name>
<evidence type="ECO:0000313" key="2">
    <source>
        <dbReference type="EMBL" id="BBY82107.1"/>
    </source>
</evidence>
<dbReference type="AlphaFoldDB" id="A0A7I7ULC6"/>
<organism evidence="2 3">
    <name type="scientific">Mycolicibacterium pulveris</name>
    <name type="common">Mycobacterium pulveris</name>
    <dbReference type="NCBI Taxonomy" id="36813"/>
    <lineage>
        <taxon>Bacteria</taxon>
        <taxon>Bacillati</taxon>
        <taxon>Actinomycetota</taxon>
        <taxon>Actinomycetes</taxon>
        <taxon>Mycobacteriales</taxon>
        <taxon>Mycobacteriaceae</taxon>
        <taxon>Mycolicibacterium</taxon>
    </lineage>
</organism>
<accession>A0A7I7ULC6</accession>
<evidence type="ECO:0000256" key="1">
    <source>
        <dbReference type="SAM" id="MobiDB-lite"/>
    </source>
</evidence>
<protein>
    <submittedName>
        <fullName evidence="2">Uncharacterized protein</fullName>
    </submittedName>
</protein>
<dbReference type="Proteomes" id="UP000467252">
    <property type="component" value="Chromosome"/>
</dbReference>
<gene>
    <name evidence="2" type="ORF">MPUL_32650</name>
</gene>
<dbReference type="EMBL" id="AP022599">
    <property type="protein sequence ID" value="BBY82107.1"/>
    <property type="molecule type" value="Genomic_DNA"/>
</dbReference>
<reference evidence="2 3" key="1">
    <citation type="journal article" date="2019" name="Emerg. Microbes Infect.">
        <title>Comprehensive subspecies identification of 175 nontuberculous mycobacteria species based on 7547 genomic profiles.</title>
        <authorList>
            <person name="Matsumoto Y."/>
            <person name="Kinjo T."/>
            <person name="Motooka D."/>
            <person name="Nabeya D."/>
            <person name="Jung N."/>
            <person name="Uechi K."/>
            <person name="Horii T."/>
            <person name="Iida T."/>
            <person name="Fujita J."/>
            <person name="Nakamura S."/>
        </authorList>
    </citation>
    <scope>NUCLEOTIDE SEQUENCE [LARGE SCALE GENOMIC DNA]</scope>
    <source>
        <strain evidence="2 3">JCM 6370</strain>
    </source>
</reference>
<sequence length="48" mass="5167">MTTTAHRPGDDKYAAMADSYEAEPPRAEEITSIEVYPHSGRANGADDA</sequence>
<evidence type="ECO:0000313" key="3">
    <source>
        <dbReference type="Proteomes" id="UP000467252"/>
    </source>
</evidence>